<accession>A0A1I1PXY6</accession>
<keyword evidence="2" id="KW-1185">Reference proteome</keyword>
<name>A0A1I1PXY6_9ACTN</name>
<dbReference type="STRING" id="910347.SAMN05421773_110137"/>
<dbReference type="AlphaFoldDB" id="A0A1I1PXY6"/>
<reference evidence="1 2" key="1">
    <citation type="submission" date="2016-10" db="EMBL/GenBank/DDBJ databases">
        <authorList>
            <person name="de Groot N.N."/>
        </authorList>
    </citation>
    <scope>NUCLEOTIDE SEQUENCE [LARGE SCALE GENOMIC DNA]</scope>
    <source>
        <strain evidence="1 2">CGMCC 4.5739</strain>
    </source>
</reference>
<evidence type="ECO:0000313" key="2">
    <source>
        <dbReference type="Proteomes" id="UP000199207"/>
    </source>
</evidence>
<organism evidence="1 2">
    <name type="scientific">Streptomyces aidingensis</name>
    <dbReference type="NCBI Taxonomy" id="910347"/>
    <lineage>
        <taxon>Bacteria</taxon>
        <taxon>Bacillati</taxon>
        <taxon>Actinomycetota</taxon>
        <taxon>Actinomycetes</taxon>
        <taxon>Kitasatosporales</taxon>
        <taxon>Streptomycetaceae</taxon>
        <taxon>Streptomyces</taxon>
    </lineage>
</organism>
<dbReference type="EMBL" id="FOLM01000010">
    <property type="protein sequence ID" value="SFD14689.1"/>
    <property type="molecule type" value="Genomic_DNA"/>
</dbReference>
<protein>
    <submittedName>
        <fullName evidence="1">Uncharacterized protein</fullName>
    </submittedName>
</protein>
<dbReference type="OrthoDB" id="9915272at2"/>
<dbReference type="Proteomes" id="UP000199207">
    <property type="component" value="Unassembled WGS sequence"/>
</dbReference>
<proteinExistence type="predicted"/>
<sequence length="99" mass="10819">MSRYFTAWLSTDRSVLDGDHCDVVVLEDEIRGDSPDDRGARSSFGDPLFRAELDARHDADGTDAIKQAEDALEAAGWHLTGRWEAVPTGCTVTVEPAAR</sequence>
<gene>
    <name evidence="1" type="ORF">SAMN05421773_110137</name>
</gene>
<dbReference type="RefSeq" id="WP_093839975.1">
    <property type="nucleotide sequence ID" value="NZ_FOLM01000010.1"/>
</dbReference>
<evidence type="ECO:0000313" key="1">
    <source>
        <dbReference type="EMBL" id="SFD14689.1"/>
    </source>
</evidence>